<dbReference type="InterPro" id="IPR001870">
    <property type="entry name" value="B30.2/SPRY"/>
</dbReference>
<comment type="caution">
    <text evidence="4">The sequence shown here is derived from an EMBL/GenBank/DDBJ whole genome shotgun (WGS) entry which is preliminary data.</text>
</comment>
<dbReference type="InterPro" id="IPR058030">
    <property type="entry name" value="TRIM8/14/16/25/29/45/65_CC"/>
</dbReference>
<reference evidence="4" key="1">
    <citation type="submission" date="2020-03" db="EMBL/GenBank/DDBJ databases">
        <title>Intra-Species Differences in Population Size shape Life History and Genome Evolution.</title>
        <authorList>
            <person name="Willemsen D."/>
            <person name="Cui R."/>
            <person name="Valenzano D.R."/>
        </authorList>
    </citation>
    <scope>NUCLEOTIDE SEQUENCE</scope>
    <source>
        <strain evidence="4">GRZ</strain>
        <tissue evidence="4">Whole</tissue>
    </source>
</reference>
<dbReference type="InterPro" id="IPR050143">
    <property type="entry name" value="TRIM/RBCC"/>
</dbReference>
<feature type="region of interest" description="Disordered" evidence="2">
    <location>
        <begin position="230"/>
        <end position="260"/>
    </location>
</feature>
<organism evidence="4 5">
    <name type="scientific">Nothobranchius furzeri</name>
    <name type="common">Turquoise killifish</name>
    <dbReference type="NCBI Taxonomy" id="105023"/>
    <lineage>
        <taxon>Eukaryota</taxon>
        <taxon>Metazoa</taxon>
        <taxon>Chordata</taxon>
        <taxon>Craniata</taxon>
        <taxon>Vertebrata</taxon>
        <taxon>Euteleostomi</taxon>
        <taxon>Actinopterygii</taxon>
        <taxon>Neopterygii</taxon>
        <taxon>Teleostei</taxon>
        <taxon>Neoteleostei</taxon>
        <taxon>Acanthomorphata</taxon>
        <taxon>Ovalentaria</taxon>
        <taxon>Atherinomorphae</taxon>
        <taxon>Cyprinodontiformes</taxon>
        <taxon>Nothobranchiidae</taxon>
        <taxon>Nothobranchius</taxon>
    </lineage>
</organism>
<name>A0A9D3C0I6_NOTFU</name>
<evidence type="ECO:0000256" key="2">
    <source>
        <dbReference type="SAM" id="MobiDB-lite"/>
    </source>
</evidence>
<feature type="coiled-coil region" evidence="1">
    <location>
        <begin position="371"/>
        <end position="401"/>
    </location>
</feature>
<dbReference type="Gene3D" id="2.60.120.920">
    <property type="match status" value="1"/>
</dbReference>
<keyword evidence="1" id="KW-0175">Coiled coil</keyword>
<dbReference type="Proteomes" id="UP000822369">
    <property type="component" value="Chromosome 1"/>
</dbReference>
<dbReference type="InterPro" id="IPR006574">
    <property type="entry name" value="PRY"/>
</dbReference>
<accession>A0A9D3C0I6</accession>
<dbReference type="InterPro" id="IPR013320">
    <property type="entry name" value="ConA-like_dom_sf"/>
</dbReference>
<dbReference type="FunFam" id="2.60.120.920:FF:000004">
    <property type="entry name" value="Butyrophilin subfamily 1 member A1"/>
    <property type="match status" value="1"/>
</dbReference>
<evidence type="ECO:0000259" key="3">
    <source>
        <dbReference type="PROSITE" id="PS50188"/>
    </source>
</evidence>
<protein>
    <submittedName>
        <fullName evidence="4">E3 ubiquitin-protein ligase TRIM21-like</fullName>
    </submittedName>
</protein>
<dbReference type="InterPro" id="IPR003877">
    <property type="entry name" value="SPRY_dom"/>
</dbReference>
<evidence type="ECO:0000313" key="4">
    <source>
        <dbReference type="EMBL" id="KAF7229867.1"/>
    </source>
</evidence>
<feature type="region of interest" description="Disordered" evidence="2">
    <location>
        <begin position="165"/>
        <end position="200"/>
    </location>
</feature>
<dbReference type="PROSITE" id="PS50188">
    <property type="entry name" value="B302_SPRY"/>
    <property type="match status" value="1"/>
</dbReference>
<dbReference type="InterPro" id="IPR003879">
    <property type="entry name" value="Butyrophylin_SPRY"/>
</dbReference>
<dbReference type="Pfam" id="PF13765">
    <property type="entry name" value="PRY"/>
    <property type="match status" value="1"/>
</dbReference>
<dbReference type="SMART" id="SM00589">
    <property type="entry name" value="PRY"/>
    <property type="match status" value="1"/>
</dbReference>
<feature type="domain" description="B30.2/SPRY" evidence="3">
    <location>
        <begin position="441"/>
        <end position="638"/>
    </location>
</feature>
<proteinExistence type="predicted"/>
<dbReference type="InterPro" id="IPR043136">
    <property type="entry name" value="B30.2/SPRY_sf"/>
</dbReference>
<dbReference type="Pfam" id="PF00622">
    <property type="entry name" value="SPRY"/>
    <property type="match status" value="1"/>
</dbReference>
<dbReference type="PRINTS" id="PR01407">
    <property type="entry name" value="BUTYPHLNCDUF"/>
</dbReference>
<evidence type="ECO:0000256" key="1">
    <source>
        <dbReference type="SAM" id="Coils"/>
    </source>
</evidence>
<dbReference type="EMBL" id="JAAVVJ010000001">
    <property type="protein sequence ID" value="KAF7229867.1"/>
    <property type="molecule type" value="Genomic_DNA"/>
</dbReference>
<dbReference type="Pfam" id="PF25600">
    <property type="entry name" value="TRIM_CC"/>
    <property type="match status" value="1"/>
</dbReference>
<dbReference type="AlphaFoldDB" id="A0A9D3C0I6"/>
<gene>
    <name evidence="4" type="ORF">G4P62_003784</name>
</gene>
<dbReference type="SUPFAM" id="SSF49899">
    <property type="entry name" value="Concanavalin A-like lectins/glucanases"/>
    <property type="match status" value="1"/>
</dbReference>
<dbReference type="CDD" id="cd13733">
    <property type="entry name" value="SPRY_PRY_C-I_1"/>
    <property type="match status" value="1"/>
</dbReference>
<sequence>MSFQICSCCGWSKVTTYQGLRTHQGKKGCTPKGTSVPQSQQFTYLPKIALLSTPIHLEDPFVNILKTSMKSESETFSWMNKWEESSQRDNIPVLSPSFLEREALVSPNFITQMNSAPAQVTMPPAFKPPLQIEPRALEMEPNLDRNGKSLGSTFGAQLADVTPLSPTLTSQMSHPTTQTSVNHPSKSLSQTQQHALQQDANVDKNHEASGFIFGTQQTGVMPQPQLFNVKMNPPTKQPKSSFETPPPFRESFQTSSEKARRTLDFSTVSVKEDLQQLPSTLGLETVMQEKEREAKRVLQAWQDKMRADLKQKMYVKEQKMAEVITSVKLCQDRLEAEWMEINNVFSEVIKVVEDARQKALDPVEIRRQQVKRESSDLLLELQKQIDSLKDSLDELDELDLQNPVLPNTNESTSWGVVKVETSFSFGSLKATTSTMMKEIQKKLENLSSLGGNCYCLATVDVKLDSSTAHQCLILSEDKKKVRDGGMKPNLSNAPERFDTFGSVLGMNVITSGKSYWEVEVSNKTGWDLGVARRKANRKGILSVNSDNGFWVTVHYENTKYAALTVPPTSLPLEQKPQKVGVFVDYEGGLVSFYDVTNRSHIYSFTECSFRDQIVPYFSPHLTVKNENAAPLVISAVRKH</sequence>
<dbReference type="SMART" id="SM00449">
    <property type="entry name" value="SPRY"/>
    <property type="match status" value="1"/>
</dbReference>
<evidence type="ECO:0000313" key="5">
    <source>
        <dbReference type="Proteomes" id="UP000822369"/>
    </source>
</evidence>
<dbReference type="PANTHER" id="PTHR24103">
    <property type="entry name" value="E3 UBIQUITIN-PROTEIN LIGASE TRIM"/>
    <property type="match status" value="1"/>
</dbReference>